<keyword evidence="2" id="KW-0732">Signal</keyword>
<evidence type="ECO:0000256" key="1">
    <source>
        <dbReference type="SAM" id="MobiDB-lite"/>
    </source>
</evidence>
<dbReference type="InParanoid" id="A0A194XTH1"/>
<reference evidence="3 4" key="1">
    <citation type="submission" date="2015-10" db="EMBL/GenBank/DDBJ databases">
        <title>Full genome of DAOMC 229536 Phialocephala scopiformis, a fungal endophyte of spruce producing the potent anti-insectan compound rugulosin.</title>
        <authorList>
            <consortium name="DOE Joint Genome Institute"/>
            <person name="Walker A.K."/>
            <person name="Frasz S.L."/>
            <person name="Seifert K.A."/>
            <person name="Miller J.D."/>
            <person name="Mondo S.J."/>
            <person name="Labutti K."/>
            <person name="Lipzen A."/>
            <person name="Dockter R."/>
            <person name="Kennedy M."/>
            <person name="Grigoriev I.V."/>
            <person name="Spatafora J.W."/>
        </authorList>
    </citation>
    <scope>NUCLEOTIDE SEQUENCE [LARGE SCALE GENOMIC DNA]</scope>
    <source>
        <strain evidence="3 4">CBS 120377</strain>
    </source>
</reference>
<dbReference type="OrthoDB" id="3563163at2759"/>
<protein>
    <submittedName>
        <fullName evidence="3">Uncharacterized protein</fullName>
    </submittedName>
</protein>
<proteinExistence type="predicted"/>
<dbReference type="RefSeq" id="XP_018077970.1">
    <property type="nucleotide sequence ID" value="XM_018222137.1"/>
</dbReference>
<name>A0A194XTH1_MOLSC</name>
<organism evidence="3 4">
    <name type="scientific">Mollisia scopiformis</name>
    <name type="common">Conifer needle endophyte fungus</name>
    <name type="synonym">Phialocephala scopiformis</name>
    <dbReference type="NCBI Taxonomy" id="149040"/>
    <lineage>
        <taxon>Eukaryota</taxon>
        <taxon>Fungi</taxon>
        <taxon>Dikarya</taxon>
        <taxon>Ascomycota</taxon>
        <taxon>Pezizomycotina</taxon>
        <taxon>Leotiomycetes</taxon>
        <taxon>Helotiales</taxon>
        <taxon>Mollisiaceae</taxon>
        <taxon>Mollisia</taxon>
    </lineage>
</organism>
<feature type="region of interest" description="Disordered" evidence="1">
    <location>
        <begin position="120"/>
        <end position="149"/>
    </location>
</feature>
<feature type="signal peptide" evidence="2">
    <location>
        <begin position="1"/>
        <end position="20"/>
    </location>
</feature>
<dbReference type="KEGG" id="psco:LY89DRAFT_777330"/>
<sequence>MRVTYPLALAFAAYTTPALAYTAEMFKCIQPEAHCCAILSTTGTGVNCQPALLENMNTMLGETDPDDDSSPYASVCYVDPEMSVKTPQIPACCDNTSTSMTPNLNTFNCVPPETGSYRYDSETRNFSSSGEDTYGSEDYCDPRYSGAYDDDDWYLYE</sequence>
<dbReference type="EMBL" id="KQ947405">
    <property type="protein sequence ID" value="KUJ23615.1"/>
    <property type="molecule type" value="Genomic_DNA"/>
</dbReference>
<gene>
    <name evidence="3" type="ORF">LY89DRAFT_777330</name>
</gene>
<evidence type="ECO:0000313" key="4">
    <source>
        <dbReference type="Proteomes" id="UP000070700"/>
    </source>
</evidence>
<keyword evidence="4" id="KW-1185">Reference proteome</keyword>
<evidence type="ECO:0000256" key="2">
    <source>
        <dbReference type="SAM" id="SignalP"/>
    </source>
</evidence>
<dbReference type="Proteomes" id="UP000070700">
    <property type="component" value="Unassembled WGS sequence"/>
</dbReference>
<dbReference type="GeneID" id="28831863"/>
<evidence type="ECO:0000313" key="3">
    <source>
        <dbReference type="EMBL" id="KUJ23615.1"/>
    </source>
</evidence>
<accession>A0A194XTH1</accession>
<feature type="chain" id="PRO_5008268581" evidence="2">
    <location>
        <begin position="21"/>
        <end position="157"/>
    </location>
</feature>
<dbReference type="AlphaFoldDB" id="A0A194XTH1"/>